<feature type="region of interest" description="Disordered" evidence="1">
    <location>
        <begin position="63"/>
        <end position="83"/>
    </location>
</feature>
<dbReference type="Proteomes" id="UP001597171">
    <property type="component" value="Unassembled WGS sequence"/>
</dbReference>
<gene>
    <name evidence="4" type="ORF">ACFQ4O_05665</name>
</gene>
<comment type="caution">
    <text evidence="4">The sequence shown here is derived from an EMBL/GenBank/DDBJ whole genome shotgun (WGS) entry which is preliminary data.</text>
</comment>
<dbReference type="InterPro" id="IPR019223">
    <property type="entry name" value="DUF2147"/>
</dbReference>
<dbReference type="EMBL" id="JBHTMX010000027">
    <property type="protein sequence ID" value="MFD1331483.1"/>
    <property type="molecule type" value="Genomic_DNA"/>
</dbReference>
<keyword evidence="5" id="KW-1185">Reference proteome</keyword>
<sequence>MTTHATARHATTAYAALAALLILGPSGARADPAGQWSTPKARVTISDCGGGFCATVTALKEPNDEAGRPKLDRNNPDKAKQSRPIVGLTILSGMRPSGDQWLGQIYNPEDGRTYKAYVTEQGATLKVQGCALGGLVCKTQVWKRD</sequence>
<evidence type="ECO:0000313" key="4">
    <source>
        <dbReference type="EMBL" id="MFD1331483.1"/>
    </source>
</evidence>
<evidence type="ECO:0000313" key="5">
    <source>
        <dbReference type="Proteomes" id="UP001597171"/>
    </source>
</evidence>
<dbReference type="Pfam" id="PF09917">
    <property type="entry name" value="DUF2147"/>
    <property type="match status" value="1"/>
</dbReference>
<evidence type="ECO:0000256" key="2">
    <source>
        <dbReference type="SAM" id="SignalP"/>
    </source>
</evidence>
<accession>A0ABW3Z5D7</accession>
<organism evidence="4 5">
    <name type="scientific">Methylopila musalis</name>
    <dbReference type="NCBI Taxonomy" id="1134781"/>
    <lineage>
        <taxon>Bacteria</taxon>
        <taxon>Pseudomonadati</taxon>
        <taxon>Pseudomonadota</taxon>
        <taxon>Alphaproteobacteria</taxon>
        <taxon>Hyphomicrobiales</taxon>
        <taxon>Methylopilaceae</taxon>
        <taxon>Methylopila</taxon>
    </lineage>
</organism>
<feature type="compositionally biased region" description="Basic and acidic residues" evidence="1">
    <location>
        <begin position="63"/>
        <end position="80"/>
    </location>
</feature>
<protein>
    <submittedName>
        <fullName evidence="4">DUF2147 domain-containing protein</fullName>
    </submittedName>
</protein>
<dbReference type="PANTHER" id="PTHR36919:SF2">
    <property type="entry name" value="BLL6627 PROTEIN"/>
    <property type="match status" value="1"/>
</dbReference>
<name>A0ABW3Z5D7_9HYPH</name>
<feature type="chain" id="PRO_5045930003" evidence="2">
    <location>
        <begin position="31"/>
        <end position="145"/>
    </location>
</feature>
<dbReference type="Gene3D" id="2.40.128.520">
    <property type="match status" value="1"/>
</dbReference>
<evidence type="ECO:0000256" key="1">
    <source>
        <dbReference type="SAM" id="MobiDB-lite"/>
    </source>
</evidence>
<feature type="signal peptide" evidence="2">
    <location>
        <begin position="1"/>
        <end position="30"/>
    </location>
</feature>
<evidence type="ECO:0000259" key="3">
    <source>
        <dbReference type="Pfam" id="PF09917"/>
    </source>
</evidence>
<keyword evidence="2" id="KW-0732">Signal</keyword>
<feature type="domain" description="DUF2147" evidence="3">
    <location>
        <begin position="34"/>
        <end position="144"/>
    </location>
</feature>
<reference evidence="5" key="1">
    <citation type="journal article" date="2019" name="Int. J. Syst. Evol. Microbiol.">
        <title>The Global Catalogue of Microorganisms (GCM) 10K type strain sequencing project: providing services to taxonomists for standard genome sequencing and annotation.</title>
        <authorList>
            <consortium name="The Broad Institute Genomics Platform"/>
            <consortium name="The Broad Institute Genome Sequencing Center for Infectious Disease"/>
            <person name="Wu L."/>
            <person name="Ma J."/>
        </authorList>
    </citation>
    <scope>NUCLEOTIDE SEQUENCE [LARGE SCALE GENOMIC DNA]</scope>
    <source>
        <strain evidence="5">CCUG 61696</strain>
    </source>
</reference>
<dbReference type="RefSeq" id="WP_378774691.1">
    <property type="nucleotide sequence ID" value="NZ_JBHTMX010000027.1"/>
</dbReference>
<proteinExistence type="predicted"/>
<dbReference type="PANTHER" id="PTHR36919">
    <property type="entry name" value="BLR1215 PROTEIN"/>
    <property type="match status" value="1"/>
</dbReference>